<protein>
    <submittedName>
        <fullName evidence="2">Uncharacterized protein</fullName>
    </submittedName>
</protein>
<feature type="transmembrane region" description="Helical" evidence="1">
    <location>
        <begin position="46"/>
        <end position="71"/>
    </location>
</feature>
<gene>
    <name evidence="2" type="ORF">HID58_073250</name>
</gene>
<dbReference type="EMBL" id="JAGKQM010000016">
    <property type="protein sequence ID" value="KAH0875888.1"/>
    <property type="molecule type" value="Genomic_DNA"/>
</dbReference>
<evidence type="ECO:0000313" key="2">
    <source>
        <dbReference type="EMBL" id="KAH0875888.1"/>
    </source>
</evidence>
<keyword evidence="1" id="KW-0472">Membrane</keyword>
<sequence length="134" mass="15064">MLKKLESRQNLTGLINQVAVLTSSASCDVSNTKGLFPQATMARRQLFLLQVFLVLAVLSIVIASMPVLVIARTDKPIDCETKGQQLNQISYLRRNEMDPKIRTRTRRLMNVVEINDYPGSGANSRHTRPYCPDC</sequence>
<organism evidence="2 3">
    <name type="scientific">Brassica napus</name>
    <name type="common">Rape</name>
    <dbReference type="NCBI Taxonomy" id="3708"/>
    <lineage>
        <taxon>Eukaryota</taxon>
        <taxon>Viridiplantae</taxon>
        <taxon>Streptophyta</taxon>
        <taxon>Embryophyta</taxon>
        <taxon>Tracheophyta</taxon>
        <taxon>Spermatophyta</taxon>
        <taxon>Magnoliopsida</taxon>
        <taxon>eudicotyledons</taxon>
        <taxon>Gunneridae</taxon>
        <taxon>Pentapetalae</taxon>
        <taxon>rosids</taxon>
        <taxon>malvids</taxon>
        <taxon>Brassicales</taxon>
        <taxon>Brassicaceae</taxon>
        <taxon>Brassiceae</taxon>
        <taxon>Brassica</taxon>
    </lineage>
</organism>
<name>A0ABQ7Z6Z3_BRANA</name>
<keyword evidence="1" id="KW-0812">Transmembrane</keyword>
<evidence type="ECO:0000256" key="1">
    <source>
        <dbReference type="SAM" id="Phobius"/>
    </source>
</evidence>
<reference evidence="2 3" key="1">
    <citation type="submission" date="2021-05" db="EMBL/GenBank/DDBJ databases">
        <title>Genome Assembly of Synthetic Allotetraploid Brassica napus Reveals Homoeologous Exchanges between Subgenomes.</title>
        <authorList>
            <person name="Davis J.T."/>
        </authorList>
    </citation>
    <scope>NUCLEOTIDE SEQUENCE [LARGE SCALE GENOMIC DNA]</scope>
    <source>
        <strain evidence="3">cv. Da-Ae</strain>
        <tissue evidence="2">Seedling</tissue>
    </source>
</reference>
<keyword evidence="1" id="KW-1133">Transmembrane helix</keyword>
<proteinExistence type="predicted"/>
<dbReference type="PROSITE" id="PS51257">
    <property type="entry name" value="PROKAR_LIPOPROTEIN"/>
    <property type="match status" value="1"/>
</dbReference>
<accession>A0ABQ7Z6Z3</accession>
<keyword evidence="3" id="KW-1185">Reference proteome</keyword>
<evidence type="ECO:0000313" key="3">
    <source>
        <dbReference type="Proteomes" id="UP000824890"/>
    </source>
</evidence>
<comment type="caution">
    <text evidence="2">The sequence shown here is derived from an EMBL/GenBank/DDBJ whole genome shotgun (WGS) entry which is preliminary data.</text>
</comment>
<dbReference type="Proteomes" id="UP000824890">
    <property type="component" value="Unassembled WGS sequence"/>
</dbReference>